<keyword evidence="2" id="KW-1185">Reference proteome</keyword>
<protein>
    <submittedName>
        <fullName evidence="1">Uncharacterized protein</fullName>
    </submittedName>
</protein>
<gene>
    <name evidence="1" type="ORF">KUTeg_005808</name>
</gene>
<name>A0ABQ9FH46_TEGGR</name>
<evidence type="ECO:0000313" key="2">
    <source>
        <dbReference type="Proteomes" id="UP001217089"/>
    </source>
</evidence>
<comment type="caution">
    <text evidence="1">The sequence shown here is derived from an EMBL/GenBank/DDBJ whole genome shotgun (WGS) entry which is preliminary data.</text>
</comment>
<sequence length="107" mass="12663">MLYKHGFRYIDALEPAEGMLEKAKKHNIYNRLLCEFMSDDVLPIDGEGIIVIVMRQEYLENTEAYKDKLEPLMKKIENNGLWKKINRRVVEEYSFSKSGIIFVYKVL</sequence>
<dbReference type="EMBL" id="JARBDR010000294">
    <property type="protein sequence ID" value="KAJ8316642.1"/>
    <property type="molecule type" value="Genomic_DNA"/>
</dbReference>
<evidence type="ECO:0000313" key="1">
    <source>
        <dbReference type="EMBL" id="KAJ8316642.1"/>
    </source>
</evidence>
<accession>A0ABQ9FH46</accession>
<organism evidence="1 2">
    <name type="scientific">Tegillarca granosa</name>
    <name type="common">Malaysian cockle</name>
    <name type="synonym">Anadara granosa</name>
    <dbReference type="NCBI Taxonomy" id="220873"/>
    <lineage>
        <taxon>Eukaryota</taxon>
        <taxon>Metazoa</taxon>
        <taxon>Spiralia</taxon>
        <taxon>Lophotrochozoa</taxon>
        <taxon>Mollusca</taxon>
        <taxon>Bivalvia</taxon>
        <taxon>Autobranchia</taxon>
        <taxon>Pteriomorphia</taxon>
        <taxon>Arcoida</taxon>
        <taxon>Arcoidea</taxon>
        <taxon>Arcidae</taxon>
        <taxon>Tegillarca</taxon>
    </lineage>
</organism>
<dbReference type="Proteomes" id="UP001217089">
    <property type="component" value="Unassembled WGS sequence"/>
</dbReference>
<proteinExistence type="predicted"/>
<reference evidence="1 2" key="1">
    <citation type="submission" date="2022-12" db="EMBL/GenBank/DDBJ databases">
        <title>Chromosome-level genome of Tegillarca granosa.</title>
        <authorList>
            <person name="Kim J."/>
        </authorList>
    </citation>
    <scope>NUCLEOTIDE SEQUENCE [LARGE SCALE GENOMIC DNA]</scope>
    <source>
        <strain evidence="1">Teg-2019</strain>
        <tissue evidence="1">Adductor muscle</tissue>
    </source>
</reference>